<keyword evidence="3" id="KW-1185">Reference proteome</keyword>
<reference evidence="2" key="1">
    <citation type="journal article" date="2019" name="bioRxiv">
        <title>The Genome of the Zebra Mussel, Dreissena polymorpha: A Resource for Invasive Species Research.</title>
        <authorList>
            <person name="McCartney M.A."/>
            <person name="Auch B."/>
            <person name="Kono T."/>
            <person name="Mallez S."/>
            <person name="Zhang Y."/>
            <person name="Obille A."/>
            <person name="Becker A."/>
            <person name="Abrahante J.E."/>
            <person name="Garbe J."/>
            <person name="Badalamenti J.P."/>
            <person name="Herman A."/>
            <person name="Mangelson H."/>
            <person name="Liachko I."/>
            <person name="Sullivan S."/>
            <person name="Sone E.D."/>
            <person name="Koren S."/>
            <person name="Silverstein K.A.T."/>
            <person name="Beckman K.B."/>
            <person name="Gohl D.M."/>
        </authorList>
    </citation>
    <scope>NUCLEOTIDE SEQUENCE</scope>
    <source>
        <strain evidence="2">Duluth1</strain>
        <tissue evidence="2">Whole animal</tissue>
    </source>
</reference>
<evidence type="ECO:0000313" key="2">
    <source>
        <dbReference type="EMBL" id="KAH3891976.1"/>
    </source>
</evidence>
<evidence type="ECO:0000313" key="3">
    <source>
        <dbReference type="Proteomes" id="UP000828390"/>
    </source>
</evidence>
<protein>
    <submittedName>
        <fullName evidence="2">Uncharacterized protein</fullName>
    </submittedName>
</protein>
<dbReference type="Proteomes" id="UP000828390">
    <property type="component" value="Unassembled WGS sequence"/>
</dbReference>
<gene>
    <name evidence="2" type="ORF">DPMN_016086</name>
</gene>
<reference evidence="2" key="2">
    <citation type="submission" date="2020-11" db="EMBL/GenBank/DDBJ databases">
        <authorList>
            <person name="McCartney M.A."/>
            <person name="Auch B."/>
            <person name="Kono T."/>
            <person name="Mallez S."/>
            <person name="Becker A."/>
            <person name="Gohl D.M."/>
            <person name="Silverstein K.A.T."/>
            <person name="Koren S."/>
            <person name="Bechman K.B."/>
            <person name="Herman A."/>
            <person name="Abrahante J.E."/>
            <person name="Garbe J."/>
        </authorList>
    </citation>
    <scope>NUCLEOTIDE SEQUENCE</scope>
    <source>
        <strain evidence="2">Duluth1</strain>
        <tissue evidence="2">Whole animal</tissue>
    </source>
</reference>
<accession>A0A9D4S539</accession>
<dbReference type="EMBL" id="JAIWYP010000001">
    <property type="protein sequence ID" value="KAH3891976.1"/>
    <property type="molecule type" value="Genomic_DNA"/>
</dbReference>
<proteinExistence type="predicted"/>
<organism evidence="2 3">
    <name type="scientific">Dreissena polymorpha</name>
    <name type="common">Zebra mussel</name>
    <name type="synonym">Mytilus polymorpha</name>
    <dbReference type="NCBI Taxonomy" id="45954"/>
    <lineage>
        <taxon>Eukaryota</taxon>
        <taxon>Metazoa</taxon>
        <taxon>Spiralia</taxon>
        <taxon>Lophotrochozoa</taxon>
        <taxon>Mollusca</taxon>
        <taxon>Bivalvia</taxon>
        <taxon>Autobranchia</taxon>
        <taxon>Heteroconchia</taxon>
        <taxon>Euheterodonta</taxon>
        <taxon>Imparidentia</taxon>
        <taxon>Neoheterodontei</taxon>
        <taxon>Myida</taxon>
        <taxon>Dreissenoidea</taxon>
        <taxon>Dreissenidae</taxon>
        <taxon>Dreissena</taxon>
    </lineage>
</organism>
<evidence type="ECO:0000256" key="1">
    <source>
        <dbReference type="SAM" id="MobiDB-lite"/>
    </source>
</evidence>
<feature type="region of interest" description="Disordered" evidence="1">
    <location>
        <begin position="135"/>
        <end position="158"/>
    </location>
</feature>
<name>A0A9D4S539_DREPO</name>
<sequence length="201" mass="23570">MSFNLHLQSVLSRQLGLSHAYSESQFSRTEHDLEKAIRRESCVPPREKKIARYIHSLSDDFCSLAMVYYGTFLCRNEVESAHYSDVITGTFCRYIYFPSHSYKGRILTHIVDLIVLQNIKPLPYVFPPQTTSQRRENYAQQARADDDSGAEFSGLLPRPRRIDPRHPLHKRLINIFIRFKLYRLCTKYKVGRCIHTSSYCF</sequence>
<comment type="caution">
    <text evidence="2">The sequence shown here is derived from an EMBL/GenBank/DDBJ whole genome shotgun (WGS) entry which is preliminary data.</text>
</comment>
<dbReference type="AlphaFoldDB" id="A0A9D4S539"/>